<dbReference type="AlphaFoldDB" id="A0A517YWR5"/>
<evidence type="ECO:0000313" key="2">
    <source>
        <dbReference type="Proteomes" id="UP000317369"/>
    </source>
</evidence>
<evidence type="ECO:0008006" key="3">
    <source>
        <dbReference type="Google" id="ProtNLM"/>
    </source>
</evidence>
<reference evidence="1 2" key="1">
    <citation type="submission" date="2019-02" db="EMBL/GenBank/DDBJ databases">
        <title>Deep-cultivation of Planctomycetes and their phenomic and genomic characterization uncovers novel biology.</title>
        <authorList>
            <person name="Wiegand S."/>
            <person name="Jogler M."/>
            <person name="Boedeker C."/>
            <person name="Pinto D."/>
            <person name="Vollmers J."/>
            <person name="Rivas-Marin E."/>
            <person name="Kohn T."/>
            <person name="Peeters S.H."/>
            <person name="Heuer A."/>
            <person name="Rast P."/>
            <person name="Oberbeckmann S."/>
            <person name="Bunk B."/>
            <person name="Jeske O."/>
            <person name="Meyerdierks A."/>
            <person name="Storesund J.E."/>
            <person name="Kallscheuer N."/>
            <person name="Luecker S."/>
            <person name="Lage O.M."/>
            <person name="Pohl T."/>
            <person name="Merkel B.J."/>
            <person name="Hornburger P."/>
            <person name="Mueller R.-W."/>
            <person name="Bruemmer F."/>
            <person name="Labrenz M."/>
            <person name="Spormann A.M."/>
            <person name="Op den Camp H."/>
            <person name="Overmann J."/>
            <person name="Amann R."/>
            <person name="Jetten M.S.M."/>
            <person name="Mascher T."/>
            <person name="Medema M.H."/>
            <person name="Devos D.P."/>
            <person name="Kaster A.-K."/>
            <person name="Ovreas L."/>
            <person name="Rohde M."/>
            <person name="Galperin M.Y."/>
            <person name="Jogler C."/>
        </authorList>
    </citation>
    <scope>NUCLEOTIDE SEQUENCE [LARGE SCALE GENOMIC DNA]</scope>
    <source>
        <strain evidence="1 2">KS4</strain>
    </source>
</reference>
<evidence type="ECO:0000313" key="1">
    <source>
        <dbReference type="EMBL" id="QDU34652.1"/>
    </source>
</evidence>
<dbReference type="SUPFAM" id="SSF48452">
    <property type="entry name" value="TPR-like"/>
    <property type="match status" value="1"/>
</dbReference>
<dbReference type="RefSeq" id="WP_145078807.1">
    <property type="nucleotide sequence ID" value="NZ_CP036425.1"/>
</dbReference>
<proteinExistence type="predicted"/>
<sequence>MNVHWMSFDVRKEDAIEAARLHAKRGAHADAEYIYGAMLLSWQDDGAIWLEAGEIAAAVGDLELACERFRHAVNCGEADIAMRGLNLLGKALLESGQMKEAAQAWFELTRYNLKSKEAWAGLTVCGFVTGRNRLAKKAQKRLMKCASQSTRRKLLAELWAYATAHRASQIGQSISHSKSILGDLVADACNTLGRARSEYPMRADVHFHYASANRWLGEKVKAMRAIEDAVAINERYKASLALKEALQLAA</sequence>
<protein>
    <recommendedName>
        <fullName evidence="3">Tetratricopeptide repeat protein</fullName>
    </recommendedName>
</protein>
<name>A0A517YWR5_9BACT</name>
<dbReference type="Proteomes" id="UP000317369">
    <property type="component" value="Chromosome"/>
</dbReference>
<gene>
    <name evidence="1" type="ORF">KS4_27230</name>
</gene>
<dbReference type="KEGG" id="pcor:KS4_27230"/>
<dbReference type="EMBL" id="CP036425">
    <property type="protein sequence ID" value="QDU34652.1"/>
    <property type="molecule type" value="Genomic_DNA"/>
</dbReference>
<keyword evidence="2" id="KW-1185">Reference proteome</keyword>
<accession>A0A517YWR5</accession>
<organism evidence="1 2">
    <name type="scientific">Poriferisphaera corsica</name>
    <dbReference type="NCBI Taxonomy" id="2528020"/>
    <lineage>
        <taxon>Bacteria</taxon>
        <taxon>Pseudomonadati</taxon>
        <taxon>Planctomycetota</taxon>
        <taxon>Phycisphaerae</taxon>
        <taxon>Phycisphaerales</taxon>
        <taxon>Phycisphaeraceae</taxon>
        <taxon>Poriferisphaera</taxon>
    </lineage>
</organism>
<dbReference type="Gene3D" id="1.25.40.10">
    <property type="entry name" value="Tetratricopeptide repeat domain"/>
    <property type="match status" value="1"/>
</dbReference>
<dbReference type="InterPro" id="IPR011990">
    <property type="entry name" value="TPR-like_helical_dom_sf"/>
</dbReference>